<reference evidence="7 9" key="2">
    <citation type="submission" date="2016-05" db="EMBL/GenBank/DDBJ databases">
        <authorList>
            <person name="Prochazka B."/>
            <person name="Indra A."/>
            <person name="Hasenberger P."/>
            <person name="Blaschitz M."/>
            <person name="Wagner L."/>
            <person name="Wewalka G."/>
            <person name="Sorschag S."/>
            <person name="Schmid D."/>
            <person name="Ruppitsch W."/>
        </authorList>
    </citation>
    <scope>NUCLEOTIDE SEQUENCE [LARGE SCALE GENOMIC DNA]</scope>
    <source>
        <strain evidence="7 9">974010_12</strain>
    </source>
</reference>
<keyword evidence="9" id="KW-1185">Reference proteome</keyword>
<keyword evidence="1" id="KW-0001">2Fe-2S</keyword>
<evidence type="ECO:0000313" key="6">
    <source>
        <dbReference type="EMBL" id="KTD06833.1"/>
    </source>
</evidence>
<dbReference type="Proteomes" id="UP000093336">
    <property type="component" value="Unassembled WGS sequence"/>
</dbReference>
<dbReference type="GO" id="GO:0051537">
    <property type="term" value="F:2 iron, 2 sulfur cluster binding"/>
    <property type="evidence" value="ECO:0007669"/>
    <property type="project" value="UniProtKB-KW"/>
</dbReference>
<proteinExistence type="predicted"/>
<keyword evidence="4" id="KW-0411">Iron-sulfur</keyword>
<dbReference type="InterPro" id="IPR042216">
    <property type="entry name" value="MitoNEET_CISD"/>
</dbReference>
<protein>
    <submittedName>
        <fullName evidence="6">Glutamate synthetase</fullName>
    </submittedName>
</protein>
<dbReference type="InterPro" id="IPR052950">
    <property type="entry name" value="CISD"/>
</dbReference>
<name>A0A0W0UG28_9GAMM</name>
<keyword evidence="2" id="KW-0479">Metal-binding</keyword>
<keyword evidence="3" id="KW-0408">Iron</keyword>
<sequence length="88" mass="10184">MVEDDDRPSFFPIPYEVEEGKTYYWCGCGKSKNQPLCDRQDCGNQCMPYKAILTETVYFCGCKETKDPPLCDGSHAKVMLEFLKKRKK</sequence>
<dbReference type="InterPro" id="IPR018967">
    <property type="entry name" value="FeS-contain_CDGSH-typ"/>
</dbReference>
<dbReference type="RefSeq" id="WP_058449060.1">
    <property type="nucleotide sequence ID" value="NZ_CAAAJF010000009.1"/>
</dbReference>
<dbReference type="Gene3D" id="3.40.5.90">
    <property type="entry name" value="CDGSH iron-sulfur domain, mitoNEET-type"/>
    <property type="match status" value="2"/>
</dbReference>
<dbReference type="GO" id="GO:0005737">
    <property type="term" value="C:cytoplasm"/>
    <property type="evidence" value="ECO:0007669"/>
    <property type="project" value="UniProtKB-ARBA"/>
</dbReference>
<organism evidence="6 8">
    <name type="scientific">Legionella jamestowniensis</name>
    <dbReference type="NCBI Taxonomy" id="455"/>
    <lineage>
        <taxon>Bacteria</taxon>
        <taxon>Pseudomonadati</taxon>
        <taxon>Pseudomonadota</taxon>
        <taxon>Gammaproteobacteria</taxon>
        <taxon>Legionellales</taxon>
        <taxon>Legionellaceae</taxon>
        <taxon>Legionella</taxon>
    </lineage>
</organism>
<evidence type="ECO:0000256" key="1">
    <source>
        <dbReference type="ARBA" id="ARBA00022714"/>
    </source>
</evidence>
<accession>A0A0W0UG28</accession>
<evidence type="ECO:0000313" key="8">
    <source>
        <dbReference type="Proteomes" id="UP000054715"/>
    </source>
</evidence>
<dbReference type="Proteomes" id="UP000054715">
    <property type="component" value="Unassembled WGS sequence"/>
</dbReference>
<dbReference type="EMBL" id="LNYG01000013">
    <property type="protein sequence ID" value="KTD06833.1"/>
    <property type="molecule type" value="Genomic_DNA"/>
</dbReference>
<gene>
    <name evidence="7" type="ORF">A8135_13880</name>
    <name evidence="6" type="ORF">Ljam_1028</name>
</gene>
<evidence type="ECO:0000259" key="5">
    <source>
        <dbReference type="SMART" id="SM00704"/>
    </source>
</evidence>
<evidence type="ECO:0000256" key="3">
    <source>
        <dbReference type="ARBA" id="ARBA00023004"/>
    </source>
</evidence>
<dbReference type="EMBL" id="LYOZ01000030">
    <property type="protein sequence ID" value="OCH97578.1"/>
    <property type="molecule type" value="Genomic_DNA"/>
</dbReference>
<evidence type="ECO:0000256" key="4">
    <source>
        <dbReference type="ARBA" id="ARBA00023014"/>
    </source>
</evidence>
<feature type="domain" description="Iron-binding zinc finger CDGSH type" evidence="5">
    <location>
        <begin position="46"/>
        <end position="81"/>
    </location>
</feature>
<reference evidence="6 8" key="1">
    <citation type="submission" date="2015-11" db="EMBL/GenBank/DDBJ databases">
        <title>Genomic analysis of 38 Legionella species identifies large and diverse effector repertoires.</title>
        <authorList>
            <person name="Burstein D."/>
            <person name="Amaro F."/>
            <person name="Zusman T."/>
            <person name="Lifshitz Z."/>
            <person name="Cohen O."/>
            <person name="Gilbert J.A."/>
            <person name="Pupko T."/>
            <person name="Shuman H.A."/>
            <person name="Segal G."/>
        </authorList>
    </citation>
    <scope>NUCLEOTIDE SEQUENCE [LARGE SCALE GENOMIC DNA]</scope>
    <source>
        <strain evidence="6 8">JA-26-G1-E2</strain>
    </source>
</reference>
<dbReference type="PANTHER" id="PTHR46491">
    <property type="entry name" value="CDGSH IRON SULFUR DOMAIN PROTEIN HOMOLOG"/>
    <property type="match status" value="1"/>
</dbReference>
<comment type="caution">
    <text evidence="6">The sequence shown here is derived from an EMBL/GenBank/DDBJ whole genome shotgun (WGS) entry which is preliminary data.</text>
</comment>
<dbReference type="STRING" id="455.Ljam_1028"/>
<evidence type="ECO:0000313" key="9">
    <source>
        <dbReference type="Proteomes" id="UP000093336"/>
    </source>
</evidence>
<dbReference type="PANTHER" id="PTHR46491:SF3">
    <property type="entry name" value="CDGSH IRON-SULFUR DOMAIN-CONTAINING PROTEIN 3, MITOCHONDRIAL"/>
    <property type="match status" value="1"/>
</dbReference>
<dbReference type="SMART" id="SM00704">
    <property type="entry name" value="ZnF_CDGSH"/>
    <property type="match status" value="2"/>
</dbReference>
<dbReference type="OrthoDB" id="9795032at2"/>
<evidence type="ECO:0000313" key="7">
    <source>
        <dbReference type="EMBL" id="OCH97578.1"/>
    </source>
</evidence>
<evidence type="ECO:0000256" key="2">
    <source>
        <dbReference type="ARBA" id="ARBA00022723"/>
    </source>
</evidence>
<feature type="domain" description="Iron-binding zinc finger CDGSH type" evidence="5">
    <location>
        <begin position="10"/>
        <end position="44"/>
    </location>
</feature>
<dbReference type="GO" id="GO:0046872">
    <property type="term" value="F:metal ion binding"/>
    <property type="evidence" value="ECO:0007669"/>
    <property type="project" value="UniProtKB-KW"/>
</dbReference>
<dbReference type="AlphaFoldDB" id="A0A0W0UG28"/>
<dbReference type="PATRIC" id="fig|455.5.peg.1091"/>